<protein>
    <recommendedName>
        <fullName evidence="3">tRNA selenocysteine-associated protein 1</fullName>
    </recommendedName>
</protein>
<accession>A0A6G0YWU3</accession>
<keyword evidence="5" id="KW-0472">Membrane</keyword>
<dbReference type="InterPro" id="IPR012677">
    <property type="entry name" value="Nucleotide-bd_a/b_plait_sf"/>
</dbReference>
<comment type="similarity">
    <text evidence="1">Belongs to the RRM TRSPAP family.</text>
</comment>
<evidence type="ECO:0000256" key="3">
    <source>
        <dbReference type="ARBA" id="ARBA00033477"/>
    </source>
</evidence>
<evidence type="ECO:0000259" key="6">
    <source>
        <dbReference type="PROSITE" id="PS50102"/>
    </source>
</evidence>
<dbReference type="PROSITE" id="PS50102">
    <property type="entry name" value="RRM"/>
    <property type="match status" value="2"/>
</dbReference>
<gene>
    <name evidence="7" type="ORF">FWK35_00012376</name>
</gene>
<evidence type="ECO:0000313" key="7">
    <source>
        <dbReference type="EMBL" id="KAF0762374.1"/>
    </source>
</evidence>
<dbReference type="Gene3D" id="3.30.70.330">
    <property type="match status" value="2"/>
</dbReference>
<dbReference type="SMART" id="SM00360">
    <property type="entry name" value="RRM"/>
    <property type="match status" value="2"/>
</dbReference>
<comment type="caution">
    <text evidence="7">The sequence shown here is derived from an EMBL/GenBank/DDBJ whole genome shotgun (WGS) entry which is preliminary data.</text>
</comment>
<reference evidence="7 8" key="1">
    <citation type="submission" date="2019-08" db="EMBL/GenBank/DDBJ databases">
        <title>Whole genome of Aphis craccivora.</title>
        <authorList>
            <person name="Voronova N.V."/>
            <person name="Shulinski R.S."/>
            <person name="Bandarenka Y.V."/>
            <person name="Zhorov D.G."/>
            <person name="Warner D."/>
        </authorList>
    </citation>
    <scope>NUCLEOTIDE SEQUENCE [LARGE SCALE GENOMIC DNA]</scope>
    <source>
        <strain evidence="7">180601</strain>
        <tissue evidence="7">Whole Body</tissue>
    </source>
</reference>
<dbReference type="EMBL" id="VUJU01002161">
    <property type="protein sequence ID" value="KAF0762374.1"/>
    <property type="molecule type" value="Genomic_DNA"/>
</dbReference>
<dbReference type="FunFam" id="3.30.70.330:FF:000159">
    <property type="entry name" value="tRNA selenocysteine 1-associated protein 1"/>
    <property type="match status" value="1"/>
</dbReference>
<feature type="domain" description="RRM" evidence="6">
    <location>
        <begin position="160"/>
        <end position="239"/>
    </location>
</feature>
<sequence>MYTDQYTPQYSQYNEQYQQYPSNYYQMYNNYNQQPAYNISPPTQTASTFISTNEPVQQPQVTTPEQNVTSLWMGNLELYMTESFIIGAFQKMGEYPKNVKLMRNKNTGETAGYAFVEFYDPISVMHKLNGKYIPDTNPPVRFKLNHAGNPGKITASDRDFSVWLGELSSDVDDYQLYKTFACRYQSICTAKVVIDSAGYSKGYGFIRFGSEEEQKHCLNNMNGFPGLGSKPIKVSSVIPKSEQHIVVLNFLIFLLIILTKLINYFSASNEYQGYKASQDYGLYFETNYWHRYSMWNQSQSQNCMLKTEPTIETTAIKTNENLNSVDYKKSIDIDALNKDLVIQDYNLWDALESSKWLPVDAIEVI</sequence>
<keyword evidence="5" id="KW-1133">Transmembrane helix</keyword>
<keyword evidence="8" id="KW-1185">Reference proteome</keyword>
<dbReference type="InterPro" id="IPR035979">
    <property type="entry name" value="RBD_domain_sf"/>
</dbReference>
<evidence type="ECO:0000256" key="5">
    <source>
        <dbReference type="SAM" id="Phobius"/>
    </source>
</evidence>
<dbReference type="GO" id="GO:0003723">
    <property type="term" value="F:RNA binding"/>
    <property type="evidence" value="ECO:0007669"/>
    <property type="project" value="UniProtKB-UniRule"/>
</dbReference>
<feature type="transmembrane region" description="Helical" evidence="5">
    <location>
        <begin position="245"/>
        <end position="265"/>
    </location>
</feature>
<dbReference type="InterPro" id="IPR000504">
    <property type="entry name" value="RRM_dom"/>
</dbReference>
<dbReference type="InterPro" id="IPR041085">
    <property type="entry name" value="TSAP1_C"/>
</dbReference>
<dbReference type="SUPFAM" id="SSF54928">
    <property type="entry name" value="RNA-binding domain, RBD"/>
    <property type="match status" value="1"/>
</dbReference>
<organism evidence="7 8">
    <name type="scientific">Aphis craccivora</name>
    <name type="common">Cowpea aphid</name>
    <dbReference type="NCBI Taxonomy" id="307492"/>
    <lineage>
        <taxon>Eukaryota</taxon>
        <taxon>Metazoa</taxon>
        <taxon>Ecdysozoa</taxon>
        <taxon>Arthropoda</taxon>
        <taxon>Hexapoda</taxon>
        <taxon>Insecta</taxon>
        <taxon>Pterygota</taxon>
        <taxon>Neoptera</taxon>
        <taxon>Paraneoptera</taxon>
        <taxon>Hemiptera</taxon>
        <taxon>Sternorrhyncha</taxon>
        <taxon>Aphidomorpha</taxon>
        <taxon>Aphidoidea</taxon>
        <taxon>Aphididae</taxon>
        <taxon>Aphidini</taxon>
        <taxon>Aphis</taxon>
        <taxon>Aphis</taxon>
    </lineage>
</organism>
<keyword evidence="5" id="KW-0812">Transmembrane</keyword>
<dbReference type="Proteomes" id="UP000478052">
    <property type="component" value="Unassembled WGS sequence"/>
</dbReference>
<dbReference type="Pfam" id="PF00076">
    <property type="entry name" value="RRM_1"/>
    <property type="match status" value="2"/>
</dbReference>
<evidence type="ECO:0000256" key="4">
    <source>
        <dbReference type="PROSITE-ProRule" id="PRU00176"/>
    </source>
</evidence>
<evidence type="ECO:0000256" key="1">
    <source>
        <dbReference type="ARBA" id="ARBA00008920"/>
    </source>
</evidence>
<proteinExistence type="inferred from homology"/>
<dbReference type="Pfam" id="PF17654">
    <property type="entry name" value="Trnau1ap"/>
    <property type="match status" value="1"/>
</dbReference>
<dbReference type="PANTHER" id="PTHR37457:SF3">
    <property type="entry name" value="TRNA SELENOCYSTEINE-ASSOCIATED PROTEIN 1"/>
    <property type="match status" value="1"/>
</dbReference>
<name>A0A6G0YWU3_APHCR</name>
<evidence type="ECO:0000256" key="2">
    <source>
        <dbReference type="ARBA" id="ARBA00022884"/>
    </source>
</evidence>
<keyword evidence="2 4" id="KW-0694">RNA-binding</keyword>
<dbReference type="InterPro" id="IPR040434">
    <property type="entry name" value="TSAP1"/>
</dbReference>
<dbReference type="PANTHER" id="PTHR37457">
    <property type="entry name" value="TRNA SELENOCYSTEINE 1-ASSOCIATED PROTEIN 1-RELATED"/>
    <property type="match status" value="1"/>
</dbReference>
<feature type="domain" description="RRM" evidence="6">
    <location>
        <begin position="69"/>
        <end position="147"/>
    </location>
</feature>
<dbReference type="OrthoDB" id="446113at2759"/>
<evidence type="ECO:0000313" key="8">
    <source>
        <dbReference type="Proteomes" id="UP000478052"/>
    </source>
</evidence>
<dbReference type="AlphaFoldDB" id="A0A6G0YWU3"/>